<name>A0AAE9KU47_9CAUD</name>
<evidence type="ECO:0000313" key="1">
    <source>
        <dbReference type="EMBL" id="UPW35811.1"/>
    </source>
</evidence>
<dbReference type="Proteomes" id="UP000831536">
    <property type="component" value="Segment"/>
</dbReference>
<organism evidence="1 2">
    <name type="scientific">Pseudomonas phage EM</name>
    <dbReference type="NCBI Taxonomy" id="2936914"/>
    <lineage>
        <taxon>Viruses</taxon>
        <taxon>Duplodnaviria</taxon>
        <taxon>Heunggongvirae</taxon>
        <taxon>Uroviricota</taxon>
        <taxon>Caudoviricetes</taxon>
        <taxon>Vandenendeviridae</taxon>
        <taxon>Skurskavirinae</taxon>
        <taxon>Baldwinvirus</taxon>
        <taxon>Baldwinvirus EM</taxon>
    </lineage>
</organism>
<reference evidence="1" key="1">
    <citation type="journal article" date="2022" name="J. Appl. Microbiol.">
        <title>Bacteriophage-Antibiotic Combinations Against Multidrug-Resistant Pseudomonas aeruginosa.</title>
        <authorList>
            <person name="Holger D."/>
            <person name="Lev K.L."/>
            <person name="Kebriaei R."/>
            <person name="Morrisette T."/>
            <person name="Shah R."/>
            <person name="Alexander J."/>
            <person name="Lehman S.M."/>
            <person name="Rybak M.J."/>
        </authorList>
    </citation>
    <scope>NUCLEOTIDE SEQUENCE</scope>
</reference>
<proteinExistence type="predicted"/>
<gene>
    <name evidence="1" type="ORF">EM_009</name>
</gene>
<protein>
    <submittedName>
        <fullName evidence="1">Uncharacterized protein</fullName>
    </submittedName>
</protein>
<sequence>MVVYDPRNCHETGRYFKDGRMDLFKVVQSSLEQGGAMKKTVVYFVRTPTSEDSMAVQRWLAGAGIKFIASKVGSYLDCEALSWEVTLPEAGTPHPFAIEEDVPNLCYVADLEYTIKNVWERAGYIMREVLVDIKTERKVSNYKIKRVVARSIPIKGGDYTLADLQRMIEELQE</sequence>
<evidence type="ECO:0000313" key="2">
    <source>
        <dbReference type="Proteomes" id="UP000831536"/>
    </source>
</evidence>
<dbReference type="EMBL" id="ON169972">
    <property type="protein sequence ID" value="UPW35811.1"/>
    <property type="molecule type" value="Genomic_DNA"/>
</dbReference>
<keyword evidence="2" id="KW-1185">Reference proteome</keyword>
<accession>A0AAE9KU47</accession>